<feature type="domain" description="YCII-related" evidence="2">
    <location>
        <begin position="5"/>
        <end position="84"/>
    </location>
</feature>
<dbReference type="Gene3D" id="3.30.70.1060">
    <property type="entry name" value="Dimeric alpha+beta barrel"/>
    <property type="match status" value="1"/>
</dbReference>
<dbReference type="AlphaFoldDB" id="A0A7S6WNF2"/>
<evidence type="ECO:0000313" key="3">
    <source>
        <dbReference type="EMBL" id="QOW60189.1"/>
    </source>
</evidence>
<proteinExistence type="inferred from homology"/>
<comment type="similarity">
    <text evidence="1">Belongs to the YciI family.</text>
</comment>
<evidence type="ECO:0000259" key="2">
    <source>
        <dbReference type="Pfam" id="PF03795"/>
    </source>
</evidence>
<gene>
    <name evidence="3" type="ORF">IFE08_10135</name>
</gene>
<evidence type="ECO:0000256" key="1">
    <source>
        <dbReference type="ARBA" id="ARBA00007689"/>
    </source>
</evidence>
<dbReference type="EMBL" id="CP061839">
    <property type="protein sequence ID" value="QOW60189.1"/>
    <property type="molecule type" value="Genomic_DNA"/>
</dbReference>
<dbReference type="PANTHER" id="PTHR37828:SF1">
    <property type="entry name" value="YCII-RELATED DOMAIN-CONTAINING PROTEIN"/>
    <property type="match status" value="1"/>
</dbReference>
<protein>
    <submittedName>
        <fullName evidence="3">YciI family protein</fullName>
    </submittedName>
</protein>
<evidence type="ECO:0000313" key="4">
    <source>
        <dbReference type="Proteomes" id="UP000593915"/>
    </source>
</evidence>
<dbReference type="Proteomes" id="UP000593915">
    <property type="component" value="Chromosome"/>
</dbReference>
<sequence length="97" mass="11077">MKKYVVILSGKKKNTLTDKLLNDHVAHLKEINRRGQLLLCGPLVDSDKAIKIINANSMEEALKIANSDPFIIHSYYPNIEVLELEEANEENEYLLKI</sequence>
<dbReference type="InterPro" id="IPR005545">
    <property type="entry name" value="YCII"/>
</dbReference>
<dbReference type="Pfam" id="PF03795">
    <property type="entry name" value="YCII"/>
    <property type="match status" value="1"/>
</dbReference>
<reference evidence="3 4" key="1">
    <citation type="submission" date="2020-09" db="EMBL/GenBank/DDBJ databases">
        <title>Characterization of Treponema spp. from bovine digital dermatitis in Korea.</title>
        <authorList>
            <person name="Espiritu H.M."/>
            <person name="Cho Y.I."/>
            <person name="Mamuad L."/>
        </authorList>
    </citation>
    <scope>NUCLEOTIDE SEQUENCE [LARGE SCALE GENOMIC DNA]</scope>
    <source>
        <strain evidence="3 4">KS1</strain>
    </source>
</reference>
<accession>A0A7S6WNF2</accession>
<name>A0A7S6WNF2_9SPIR</name>
<dbReference type="InterPro" id="IPR011008">
    <property type="entry name" value="Dimeric_a/b-barrel"/>
</dbReference>
<dbReference type="SUPFAM" id="SSF54909">
    <property type="entry name" value="Dimeric alpha+beta barrel"/>
    <property type="match status" value="1"/>
</dbReference>
<organism evidence="3 4">
    <name type="scientific">Treponema pedis</name>
    <dbReference type="NCBI Taxonomy" id="409322"/>
    <lineage>
        <taxon>Bacteria</taxon>
        <taxon>Pseudomonadati</taxon>
        <taxon>Spirochaetota</taxon>
        <taxon>Spirochaetia</taxon>
        <taxon>Spirochaetales</taxon>
        <taxon>Treponemataceae</taxon>
        <taxon>Treponema</taxon>
    </lineage>
</organism>
<dbReference type="PANTHER" id="PTHR37828">
    <property type="entry name" value="GSR2449 PROTEIN"/>
    <property type="match status" value="1"/>
</dbReference>
<dbReference type="RefSeq" id="WP_024466429.1">
    <property type="nucleotide sequence ID" value="NZ_CP045670.1"/>
</dbReference>